<gene>
    <name evidence="4" type="ORF">PTTT1_LOCUS34935</name>
</gene>
<dbReference type="EMBL" id="OU594966">
    <property type="protein sequence ID" value="CAG9287247.1"/>
    <property type="molecule type" value="Genomic_DNA"/>
</dbReference>
<dbReference type="AlphaFoldDB" id="A0A8J9X979"/>
<reference evidence="4" key="1">
    <citation type="submission" date="2022-02" db="EMBL/GenBank/DDBJ databases">
        <authorList>
            <person name="Giguere J D."/>
        </authorList>
    </citation>
    <scope>NUCLEOTIDE SEQUENCE</scope>
    <source>
        <strain evidence="4">CCAP 1055/1</strain>
    </source>
</reference>
<dbReference type="PANTHER" id="PTHR24186:SF38">
    <property type="entry name" value="ANKYRIN REPEAT FAMILY PROTEIN"/>
    <property type="match status" value="1"/>
</dbReference>
<dbReference type="SUPFAM" id="SSF48403">
    <property type="entry name" value="Ankyrin repeat"/>
    <property type="match status" value="1"/>
</dbReference>
<evidence type="ECO:0000256" key="1">
    <source>
        <dbReference type="ARBA" id="ARBA00022737"/>
    </source>
</evidence>
<feature type="compositionally biased region" description="Polar residues" evidence="3">
    <location>
        <begin position="264"/>
        <end position="280"/>
    </location>
</feature>
<dbReference type="Proteomes" id="UP000836788">
    <property type="component" value="Chromosome 25"/>
</dbReference>
<evidence type="ECO:0000256" key="3">
    <source>
        <dbReference type="SAM" id="MobiDB-lite"/>
    </source>
</evidence>
<dbReference type="GO" id="GO:0005886">
    <property type="term" value="C:plasma membrane"/>
    <property type="evidence" value="ECO:0007669"/>
    <property type="project" value="TreeGrafter"/>
</dbReference>
<dbReference type="Gene3D" id="1.25.40.20">
    <property type="entry name" value="Ankyrin repeat-containing domain"/>
    <property type="match status" value="1"/>
</dbReference>
<name>A0A8J9X979_PHATR</name>
<accession>A0A8J9X979</accession>
<dbReference type="InterPro" id="IPR036770">
    <property type="entry name" value="Ankyrin_rpt-contain_sf"/>
</dbReference>
<protein>
    <submittedName>
        <fullName evidence="4">Uncharacterized protein</fullName>
    </submittedName>
</protein>
<dbReference type="Pfam" id="PF00023">
    <property type="entry name" value="Ank"/>
    <property type="match status" value="1"/>
</dbReference>
<proteinExistence type="predicted"/>
<dbReference type="InterPro" id="IPR002110">
    <property type="entry name" value="Ankyrin_rpt"/>
</dbReference>
<sequence length="301" mass="33955">MVLSKDLLHVLRFGTLNDIRKILSYQPRLFRDHVELSMELPLHVVVREQRELSILRFTLRAFPNAIKVPDMHGQLPLHVAVQQRNWHIKGNGPIIVRELVRADPTTIGVPDWKDGYTPMHTAILYRCDPEIIQFLLHSCHGYNSTIKNANRRSQAGRLRRLPQPPRLDPCMVATMTGGYLPLHVAVFSKASVEIVQALVDACPKSLRIPDQRGFLPIHFAILSLSTTSDGSPEDGAERDSKIWSILGGDELAYGSSFMTKKQAKYQQSSNPPISQTTSKDGQCWVGMQKNGTENKIEIYSR</sequence>
<organism evidence="4">
    <name type="scientific">Phaeodactylum tricornutum</name>
    <name type="common">Diatom</name>
    <dbReference type="NCBI Taxonomy" id="2850"/>
    <lineage>
        <taxon>Eukaryota</taxon>
        <taxon>Sar</taxon>
        <taxon>Stramenopiles</taxon>
        <taxon>Ochrophyta</taxon>
        <taxon>Bacillariophyta</taxon>
        <taxon>Bacillariophyceae</taxon>
        <taxon>Bacillariophycidae</taxon>
        <taxon>Naviculales</taxon>
        <taxon>Phaeodactylaceae</taxon>
        <taxon>Phaeodactylum</taxon>
    </lineage>
</organism>
<evidence type="ECO:0000313" key="4">
    <source>
        <dbReference type="EMBL" id="CAG9287247.1"/>
    </source>
</evidence>
<dbReference type="SMART" id="SM00248">
    <property type="entry name" value="ANK"/>
    <property type="match status" value="3"/>
</dbReference>
<dbReference type="PANTHER" id="PTHR24186">
    <property type="entry name" value="PROTEIN PHOSPHATASE 1 REGULATORY SUBUNIT"/>
    <property type="match status" value="1"/>
</dbReference>
<evidence type="ECO:0000256" key="2">
    <source>
        <dbReference type="ARBA" id="ARBA00023043"/>
    </source>
</evidence>
<keyword evidence="2" id="KW-0040">ANK repeat</keyword>
<feature type="region of interest" description="Disordered" evidence="3">
    <location>
        <begin position="264"/>
        <end position="286"/>
    </location>
</feature>
<keyword evidence="1" id="KW-0677">Repeat</keyword>